<dbReference type="Pfam" id="PF00015">
    <property type="entry name" value="MCPsignal"/>
    <property type="match status" value="1"/>
</dbReference>
<keyword evidence="2" id="KW-1003">Cell membrane</keyword>
<organism evidence="11 12">
    <name type="scientific">Rheinheimera nanhaiensis E407-8</name>
    <dbReference type="NCBI Taxonomy" id="562729"/>
    <lineage>
        <taxon>Bacteria</taxon>
        <taxon>Pseudomonadati</taxon>
        <taxon>Pseudomonadota</taxon>
        <taxon>Gammaproteobacteria</taxon>
        <taxon>Chromatiales</taxon>
        <taxon>Chromatiaceae</taxon>
        <taxon>Rheinheimera</taxon>
    </lineage>
</organism>
<evidence type="ECO:0000256" key="7">
    <source>
        <dbReference type="ARBA" id="ARBA00029447"/>
    </source>
</evidence>
<dbReference type="InterPro" id="IPR004089">
    <property type="entry name" value="MCPsignal_dom"/>
</dbReference>
<keyword evidence="4 9" id="KW-1133">Transmembrane helix</keyword>
<dbReference type="Gene3D" id="1.10.287.950">
    <property type="entry name" value="Methyl-accepting chemotaxis protein"/>
    <property type="match status" value="1"/>
</dbReference>
<keyword evidence="3 9" id="KW-0812">Transmembrane</keyword>
<dbReference type="AlphaFoldDB" id="I1E0H0"/>
<dbReference type="Pfam" id="PF08269">
    <property type="entry name" value="dCache_2"/>
    <property type="match status" value="1"/>
</dbReference>
<dbReference type="PANTHER" id="PTHR32089">
    <property type="entry name" value="METHYL-ACCEPTING CHEMOTAXIS PROTEIN MCPB"/>
    <property type="match status" value="1"/>
</dbReference>
<dbReference type="Proteomes" id="UP000004374">
    <property type="component" value="Unassembled WGS sequence"/>
</dbReference>
<dbReference type="GO" id="GO:0007165">
    <property type="term" value="P:signal transduction"/>
    <property type="evidence" value="ECO:0007669"/>
    <property type="project" value="UniProtKB-KW"/>
</dbReference>
<comment type="caution">
    <text evidence="11">The sequence shown here is derived from an EMBL/GenBank/DDBJ whole genome shotgun (WGS) entry which is preliminary data.</text>
</comment>
<reference evidence="11 12" key="1">
    <citation type="journal article" date="2012" name="J. Bacteriol.">
        <title>Genome Sequence of the Protease-Producing Bacterium Rheinheimera nanhaiensis E407-8T, Isolated from Deep-Sea Sediment of the South China Sea.</title>
        <authorList>
            <person name="Zhang X.-Y."/>
            <person name="Zhang Y.-J."/>
            <person name="Qin Q.-L."/>
            <person name="Xie B.-B."/>
            <person name="Chen X.-L."/>
            <person name="Zhou B.-C."/>
            <person name="Zhang Y.-Z."/>
        </authorList>
    </citation>
    <scope>NUCLEOTIDE SEQUENCE [LARGE SCALE GENOMIC DNA]</scope>
    <source>
        <strain evidence="11 12">E407-8</strain>
    </source>
</reference>
<dbReference type="STRING" id="562729.RNAN_2811"/>
<feature type="transmembrane region" description="Helical" evidence="9">
    <location>
        <begin position="211"/>
        <end position="237"/>
    </location>
</feature>
<keyword evidence="5 9" id="KW-0472">Membrane</keyword>
<evidence type="ECO:0000256" key="1">
    <source>
        <dbReference type="ARBA" id="ARBA00004651"/>
    </source>
</evidence>
<dbReference type="EMBL" id="BAFK01000017">
    <property type="protein sequence ID" value="GAB59798.1"/>
    <property type="molecule type" value="Genomic_DNA"/>
</dbReference>
<dbReference type="SMART" id="SM01049">
    <property type="entry name" value="Cache_2"/>
    <property type="match status" value="1"/>
</dbReference>
<evidence type="ECO:0000256" key="4">
    <source>
        <dbReference type="ARBA" id="ARBA00022989"/>
    </source>
</evidence>
<comment type="subcellular location">
    <subcellularLocation>
        <location evidence="1">Cell membrane</location>
        <topology evidence="1">Multi-pass membrane protein</topology>
    </subcellularLocation>
</comment>
<dbReference type="GO" id="GO:0004888">
    <property type="term" value="F:transmembrane signaling receptor activity"/>
    <property type="evidence" value="ECO:0007669"/>
    <property type="project" value="InterPro"/>
</dbReference>
<dbReference type="PANTHER" id="PTHR32089:SF112">
    <property type="entry name" value="LYSOZYME-LIKE PROTEIN-RELATED"/>
    <property type="match status" value="1"/>
</dbReference>
<protein>
    <submittedName>
        <fullName evidence="11">Methyl-accepting chemotaxis sensory transducer with Cache sensor</fullName>
    </submittedName>
</protein>
<evidence type="ECO:0000256" key="5">
    <source>
        <dbReference type="ARBA" id="ARBA00023136"/>
    </source>
</evidence>
<dbReference type="SMART" id="SM00283">
    <property type="entry name" value="MA"/>
    <property type="match status" value="1"/>
</dbReference>
<dbReference type="PROSITE" id="PS50111">
    <property type="entry name" value="CHEMOTAXIS_TRANSDUC_2"/>
    <property type="match status" value="1"/>
</dbReference>
<proteinExistence type="inferred from homology"/>
<dbReference type="GO" id="GO:0005886">
    <property type="term" value="C:plasma membrane"/>
    <property type="evidence" value="ECO:0007669"/>
    <property type="project" value="UniProtKB-SubCell"/>
</dbReference>
<dbReference type="FunFam" id="1.10.287.950:FF:000001">
    <property type="entry name" value="Methyl-accepting chemotaxis sensory transducer"/>
    <property type="match status" value="1"/>
</dbReference>
<dbReference type="InterPro" id="IPR004090">
    <property type="entry name" value="Chemotax_Me-accpt_rcpt"/>
</dbReference>
<dbReference type="InterPro" id="IPR033480">
    <property type="entry name" value="sCache_2"/>
</dbReference>
<dbReference type="CDD" id="cd11386">
    <property type="entry name" value="MCP_signal"/>
    <property type="match status" value="1"/>
</dbReference>
<keyword evidence="12" id="KW-1185">Reference proteome</keyword>
<keyword evidence="6 8" id="KW-0807">Transducer</keyword>
<dbReference type="PRINTS" id="PR00260">
    <property type="entry name" value="CHEMTRNSDUCR"/>
</dbReference>
<evidence type="ECO:0000256" key="6">
    <source>
        <dbReference type="ARBA" id="ARBA00023224"/>
    </source>
</evidence>
<evidence type="ECO:0000256" key="8">
    <source>
        <dbReference type="PROSITE-ProRule" id="PRU00284"/>
    </source>
</evidence>
<evidence type="ECO:0000256" key="3">
    <source>
        <dbReference type="ARBA" id="ARBA00022692"/>
    </source>
</evidence>
<name>I1E0H0_9GAMM</name>
<dbReference type="Gene3D" id="3.30.450.20">
    <property type="entry name" value="PAS domain"/>
    <property type="match status" value="1"/>
</dbReference>
<feature type="domain" description="Methyl-accepting transducer" evidence="10">
    <location>
        <begin position="299"/>
        <end position="535"/>
    </location>
</feature>
<dbReference type="InterPro" id="IPR004010">
    <property type="entry name" value="Double_Cache_2"/>
</dbReference>
<evidence type="ECO:0000256" key="2">
    <source>
        <dbReference type="ARBA" id="ARBA00022475"/>
    </source>
</evidence>
<evidence type="ECO:0000313" key="11">
    <source>
        <dbReference type="EMBL" id="GAB59798.1"/>
    </source>
</evidence>
<comment type="similarity">
    <text evidence="7">Belongs to the methyl-accepting chemotaxis (MCP) protein family.</text>
</comment>
<accession>I1E0H0</accession>
<dbReference type="GO" id="GO:0006935">
    <property type="term" value="P:chemotaxis"/>
    <property type="evidence" value="ECO:0007669"/>
    <property type="project" value="InterPro"/>
</dbReference>
<evidence type="ECO:0000259" key="10">
    <source>
        <dbReference type="PROSITE" id="PS50111"/>
    </source>
</evidence>
<dbReference type="SUPFAM" id="SSF58104">
    <property type="entry name" value="Methyl-accepting chemotaxis protein (MCP) signaling domain"/>
    <property type="match status" value="1"/>
</dbReference>
<evidence type="ECO:0000313" key="12">
    <source>
        <dbReference type="Proteomes" id="UP000004374"/>
    </source>
</evidence>
<feature type="transmembrane region" description="Helical" evidence="9">
    <location>
        <begin position="12"/>
        <end position="37"/>
    </location>
</feature>
<evidence type="ECO:0000256" key="9">
    <source>
        <dbReference type="SAM" id="Phobius"/>
    </source>
</evidence>
<sequence>MGSIMAIWQTVGGRLLSISVLALTGFMVLAMVALSALQHSLIEGREDRVVAVIDSGLSILKHYQALQQNGSLSQEQAQQQAMAAIKAIRYDGTEYIWINDTGRPIPKMIMHPTVPALDGTVLDRPNFNHATLMRNRDGSQQQSLANANLFVSFVDVINRYGNGFVEYQWPKPLKGGGVTEERYTKLSYVAKDDNWGWVLGSGIYIDDVNAAFWAVATQISLVVLLVVVLTVGMSLYIRRWLLQALGGEVASTKALVQQVAAGDFSVQFNLASNDNDSLLAALSGLVAQLRGIIGKQQAMAEQLAQQSEALDDTSQHTQQILQSVMDQTAQVATAVNEMTATCEDMARSATTAAKAARDADQETQSGVTSVQQTISAIDALKLKLEQVSEVIAQLSKRGEEVGAVTDVIGAIAEQTNLLALNAAIEAARAGEMGRGFAVVADEVRTLASRSQASTQDINQRIQGIQQDSANAVESMAQSKTETEQTIQCSQQANAALSRINAAVSSITDVNDQLASATEELAVVSGTINENMENIANAVESTTAKSAELSTASQQLRQMASEMKTSLSGFKL</sequence>
<gene>
    <name evidence="11" type="ORF">RNAN_2811</name>
</gene>